<feature type="chain" id="PRO_5045419454" evidence="1">
    <location>
        <begin position="20"/>
        <end position="248"/>
    </location>
</feature>
<dbReference type="RefSeq" id="WP_376892876.1">
    <property type="nucleotide sequence ID" value="NZ_JBHULS010000002.1"/>
</dbReference>
<proteinExistence type="predicted"/>
<feature type="signal peptide" evidence="1">
    <location>
        <begin position="1"/>
        <end position="19"/>
    </location>
</feature>
<dbReference type="InterPro" id="IPR005901">
    <property type="entry name" value="GLPGLI"/>
</dbReference>
<reference evidence="3" key="1">
    <citation type="journal article" date="2019" name="Int. J. Syst. Evol. Microbiol.">
        <title>The Global Catalogue of Microorganisms (GCM) 10K type strain sequencing project: providing services to taxonomists for standard genome sequencing and annotation.</title>
        <authorList>
            <consortium name="The Broad Institute Genomics Platform"/>
            <consortium name="The Broad Institute Genome Sequencing Center for Infectious Disease"/>
            <person name="Wu L."/>
            <person name="Ma J."/>
        </authorList>
    </citation>
    <scope>NUCLEOTIDE SEQUENCE [LARGE SCALE GENOMIC DNA]</scope>
    <source>
        <strain evidence="3">KCTC 42587</strain>
    </source>
</reference>
<gene>
    <name evidence="2" type="ORF">ACFSQP_07225</name>
</gene>
<dbReference type="Proteomes" id="UP001597472">
    <property type="component" value="Unassembled WGS sequence"/>
</dbReference>
<dbReference type="NCBIfam" id="TIGR01200">
    <property type="entry name" value="GLPGLI"/>
    <property type="match status" value="1"/>
</dbReference>
<dbReference type="EMBL" id="JBHULS010000002">
    <property type="protein sequence ID" value="MFD2551605.1"/>
    <property type="molecule type" value="Genomic_DNA"/>
</dbReference>
<dbReference type="Pfam" id="PF09697">
    <property type="entry name" value="Porph_ging"/>
    <property type="match status" value="1"/>
</dbReference>
<sequence length="248" mass="28191">MKKYFFVTLILLIHLNGFAQGNQVSGTVTYSVSLEPIYNAVAERYKRESNKSALQIFSSMAETASNFECKLSFNGFKSKFGLVNAMALGGLDRNKMLAVRAVAQGDYYTNLLLKKQILQDNSSTDLYIESNLEHIDWKLTKNIKKIGDYVCYKAMAYKELMNEETVAIEVWYTPQIPIAFGPKEYVGNLPGLVLEYKDHIVHFVAKKVVLNPKKLIVINWPEGETISKEDYQKQQTISFSTLKENSGR</sequence>
<keyword evidence="3" id="KW-1185">Reference proteome</keyword>
<evidence type="ECO:0000313" key="2">
    <source>
        <dbReference type="EMBL" id="MFD2551605.1"/>
    </source>
</evidence>
<organism evidence="2 3">
    <name type="scientific">Bizionia sediminis</name>
    <dbReference type="NCBI Taxonomy" id="1737064"/>
    <lineage>
        <taxon>Bacteria</taxon>
        <taxon>Pseudomonadati</taxon>
        <taxon>Bacteroidota</taxon>
        <taxon>Flavobacteriia</taxon>
        <taxon>Flavobacteriales</taxon>
        <taxon>Flavobacteriaceae</taxon>
        <taxon>Bizionia</taxon>
    </lineage>
</organism>
<evidence type="ECO:0000313" key="3">
    <source>
        <dbReference type="Proteomes" id="UP001597472"/>
    </source>
</evidence>
<comment type="caution">
    <text evidence="2">The sequence shown here is derived from an EMBL/GenBank/DDBJ whole genome shotgun (WGS) entry which is preliminary data.</text>
</comment>
<protein>
    <submittedName>
        <fullName evidence="2">GLPGLI family protein</fullName>
    </submittedName>
</protein>
<evidence type="ECO:0000256" key="1">
    <source>
        <dbReference type="SAM" id="SignalP"/>
    </source>
</evidence>
<accession>A0ABW5KUV1</accession>
<keyword evidence="1" id="KW-0732">Signal</keyword>
<name>A0ABW5KUV1_9FLAO</name>